<protein>
    <recommendedName>
        <fullName evidence="4">Peptidase M20 dimerisation domain-containing protein</fullName>
    </recommendedName>
</protein>
<dbReference type="EMBL" id="JAFIMR010000020">
    <property type="protein sequence ID" value="KAI1866552.1"/>
    <property type="molecule type" value="Genomic_DNA"/>
</dbReference>
<dbReference type="InterPro" id="IPR050072">
    <property type="entry name" value="Peptidase_M20A"/>
</dbReference>
<dbReference type="GO" id="GO:0046872">
    <property type="term" value="F:metal ion binding"/>
    <property type="evidence" value="ECO:0007669"/>
    <property type="project" value="UniProtKB-KW"/>
</dbReference>
<keyword evidence="6" id="KW-1185">Reference proteome</keyword>
<dbReference type="PANTHER" id="PTHR43808:SF32">
    <property type="entry name" value="ARGE_DAPE-RELATED DEACYLASE"/>
    <property type="match status" value="1"/>
</dbReference>
<dbReference type="Pfam" id="PF07687">
    <property type="entry name" value="M20_dimer"/>
    <property type="match status" value="1"/>
</dbReference>
<dbReference type="PANTHER" id="PTHR43808">
    <property type="entry name" value="ACETYLORNITHINE DEACETYLASE"/>
    <property type="match status" value="1"/>
</dbReference>
<evidence type="ECO:0000256" key="3">
    <source>
        <dbReference type="ARBA" id="ARBA00022801"/>
    </source>
</evidence>
<gene>
    <name evidence="5" type="ORF">JX265_007853</name>
</gene>
<dbReference type="AlphaFoldDB" id="A0A9P9WJL0"/>
<accession>A0A9P9WJL0</accession>
<feature type="domain" description="Peptidase M20 dimerisation" evidence="4">
    <location>
        <begin position="191"/>
        <end position="318"/>
    </location>
</feature>
<name>A0A9P9WJL0_9PEZI</name>
<evidence type="ECO:0000259" key="4">
    <source>
        <dbReference type="Pfam" id="PF07687"/>
    </source>
</evidence>
<dbReference type="GO" id="GO:0016787">
    <property type="term" value="F:hydrolase activity"/>
    <property type="evidence" value="ECO:0007669"/>
    <property type="project" value="UniProtKB-KW"/>
</dbReference>
<evidence type="ECO:0000256" key="1">
    <source>
        <dbReference type="ARBA" id="ARBA00006247"/>
    </source>
</evidence>
<evidence type="ECO:0000313" key="5">
    <source>
        <dbReference type="EMBL" id="KAI1866552.1"/>
    </source>
</evidence>
<dbReference type="InterPro" id="IPR002933">
    <property type="entry name" value="Peptidase_M20"/>
</dbReference>
<dbReference type="InterPro" id="IPR011650">
    <property type="entry name" value="Peptidase_M20_dimer"/>
</dbReference>
<dbReference type="SUPFAM" id="SSF53187">
    <property type="entry name" value="Zn-dependent exopeptidases"/>
    <property type="match status" value="1"/>
</dbReference>
<dbReference type="Pfam" id="PF01546">
    <property type="entry name" value="Peptidase_M20"/>
    <property type="match status" value="1"/>
</dbReference>
<reference evidence="5" key="1">
    <citation type="submission" date="2021-03" db="EMBL/GenBank/DDBJ databases">
        <title>Revisited historic fungal species revealed as producer of novel bioactive compounds through whole genome sequencing and comparative genomics.</title>
        <authorList>
            <person name="Vignolle G.A."/>
            <person name="Hochenegger N."/>
            <person name="Mach R.L."/>
            <person name="Mach-Aigner A.R."/>
            <person name="Javad Rahimi M."/>
            <person name="Salim K.A."/>
            <person name="Chan C.M."/>
            <person name="Lim L.B.L."/>
            <person name="Cai F."/>
            <person name="Druzhinina I.S."/>
            <person name="U'Ren J.M."/>
            <person name="Derntl C."/>
        </authorList>
    </citation>
    <scope>NUCLEOTIDE SEQUENCE</scope>
    <source>
        <strain evidence="5">TUCIM 5799</strain>
    </source>
</reference>
<proteinExistence type="inferred from homology"/>
<comment type="caution">
    <text evidence="5">The sequence shown here is derived from an EMBL/GenBank/DDBJ whole genome shotgun (WGS) entry which is preliminary data.</text>
</comment>
<keyword evidence="3" id="KW-0378">Hydrolase</keyword>
<dbReference type="Proteomes" id="UP000829685">
    <property type="component" value="Unassembled WGS sequence"/>
</dbReference>
<comment type="similarity">
    <text evidence="1">Belongs to the peptidase M20A family.</text>
</comment>
<keyword evidence="2" id="KW-0479">Metal-binding</keyword>
<sequence length="423" mass="45191">MDPKTALLQTLGSTEQSQIRLLQGFVQAPSPNPPGDTTAAAAVLTEYLTEKGIPYQLITAKPGCPNLVSEFAGGKGPGPRVVLNGHIDVFPAGDSSDWTRDPWSGDIIDGRLHGRGVVDMKSGTASLVVAYAHLYEIRESLKGSVSLCAVSDEETGGKWGTKYLIQQDRERWGGDVMLSAEPTGQTIRFSEKGTLRLSGTIKTRGALGAYLNLSKGAIRTATAFILDAIETVESMQFDIPDEIERHLKKPEVLKIVDEAMGEGTSTIIARPTVNVGTIKGGIKVNVIPELCEFELDIRLPIGLTAEDVMGKLHSITERPQYVEATIQLKVQEAASNPSSFSSISHPMVGFLGDNAKAVAPGTHPVAIPSMGATDCKHYRYAGIPGYVYGCSPFSMAAVNESASITEFLQVAKVQAAAAFDFLQ</sequence>
<evidence type="ECO:0000313" key="6">
    <source>
        <dbReference type="Proteomes" id="UP000829685"/>
    </source>
</evidence>
<dbReference type="SUPFAM" id="SSF55031">
    <property type="entry name" value="Bacterial exopeptidase dimerisation domain"/>
    <property type="match status" value="1"/>
</dbReference>
<organism evidence="5 6">
    <name type="scientific">Neoarthrinium moseri</name>
    <dbReference type="NCBI Taxonomy" id="1658444"/>
    <lineage>
        <taxon>Eukaryota</taxon>
        <taxon>Fungi</taxon>
        <taxon>Dikarya</taxon>
        <taxon>Ascomycota</taxon>
        <taxon>Pezizomycotina</taxon>
        <taxon>Sordariomycetes</taxon>
        <taxon>Xylariomycetidae</taxon>
        <taxon>Amphisphaeriales</taxon>
        <taxon>Apiosporaceae</taxon>
        <taxon>Neoarthrinium</taxon>
    </lineage>
</organism>
<evidence type="ECO:0000256" key="2">
    <source>
        <dbReference type="ARBA" id="ARBA00022723"/>
    </source>
</evidence>
<dbReference type="InterPro" id="IPR036264">
    <property type="entry name" value="Bact_exopeptidase_dim_dom"/>
</dbReference>
<dbReference type="Gene3D" id="3.30.70.360">
    <property type="match status" value="1"/>
</dbReference>
<dbReference type="Gene3D" id="3.40.630.10">
    <property type="entry name" value="Zn peptidases"/>
    <property type="match status" value="1"/>
</dbReference>